<evidence type="ECO:0000256" key="3">
    <source>
        <dbReference type="ARBA" id="ARBA00023125"/>
    </source>
</evidence>
<dbReference type="Proteomes" id="UP000256491">
    <property type="component" value="Unassembled WGS sequence"/>
</dbReference>
<gene>
    <name evidence="6" type="ORF">DRF57_04880</name>
</gene>
<dbReference type="InterPro" id="IPR036388">
    <property type="entry name" value="WH-like_DNA-bd_sf"/>
</dbReference>
<evidence type="ECO:0000313" key="6">
    <source>
        <dbReference type="EMBL" id="REC77335.1"/>
    </source>
</evidence>
<dbReference type="SUPFAM" id="SSF46785">
    <property type="entry name" value="Winged helix' DNA-binding domain"/>
    <property type="match status" value="1"/>
</dbReference>
<dbReference type="InterPro" id="IPR005119">
    <property type="entry name" value="LysR_subst-bd"/>
</dbReference>
<protein>
    <submittedName>
        <fullName evidence="6">LysR family transcriptional regulator</fullName>
    </submittedName>
</protein>
<dbReference type="Pfam" id="PF00126">
    <property type="entry name" value="HTH_1"/>
    <property type="match status" value="1"/>
</dbReference>
<dbReference type="PROSITE" id="PS50931">
    <property type="entry name" value="HTH_LYSR"/>
    <property type="match status" value="1"/>
</dbReference>
<dbReference type="PANTHER" id="PTHR30126">
    <property type="entry name" value="HTH-TYPE TRANSCRIPTIONAL REGULATOR"/>
    <property type="match status" value="1"/>
</dbReference>
<dbReference type="Pfam" id="PF03466">
    <property type="entry name" value="LysR_substrate"/>
    <property type="match status" value="1"/>
</dbReference>
<sequence>MFDYRLKVFHTVASRLSFTKASEELHISQPAVTKHIKEIENQLSAKLFDRKGTSIQLTQNGKILYEYAEKIRGLYRDLEFEISQVNQQHKGKLIIGASTTVAQYILPEILAKFNAYYKDIKIELLTGNTEAISALLKDEKIDLGIIEGESQSSYFDYKSFKADEIVLAAKTNHSLAHKTLNIKDLYSINLIFREQGSGTLEFIQNRLRDNGVNINELNTVIQLGSSESIKNYLLHSDCMAFLSISTILTELKNNILTVVDIKNFSIERDFHFILPKGEQSELIELFLRFTEL</sequence>
<dbReference type="Gene3D" id="1.10.10.10">
    <property type="entry name" value="Winged helix-like DNA-binding domain superfamily/Winged helix DNA-binding domain"/>
    <property type="match status" value="1"/>
</dbReference>
<keyword evidence="7" id="KW-1185">Reference proteome</keyword>
<keyword evidence="4" id="KW-0804">Transcription</keyword>
<dbReference type="PANTHER" id="PTHR30126:SF39">
    <property type="entry name" value="HTH-TYPE TRANSCRIPTIONAL REGULATOR CYSL"/>
    <property type="match status" value="1"/>
</dbReference>
<comment type="caution">
    <text evidence="6">The sequence shown here is derived from an EMBL/GenBank/DDBJ whole genome shotgun (WGS) entry which is preliminary data.</text>
</comment>
<keyword evidence="3" id="KW-0238">DNA-binding</keyword>
<evidence type="ECO:0000256" key="1">
    <source>
        <dbReference type="ARBA" id="ARBA00009437"/>
    </source>
</evidence>
<proteinExistence type="inferred from homology"/>
<dbReference type="InterPro" id="IPR036390">
    <property type="entry name" value="WH_DNA-bd_sf"/>
</dbReference>
<feature type="domain" description="HTH lysR-type" evidence="5">
    <location>
        <begin position="1"/>
        <end position="58"/>
    </location>
</feature>
<comment type="similarity">
    <text evidence="1">Belongs to the LysR transcriptional regulatory family.</text>
</comment>
<keyword evidence="2" id="KW-0805">Transcription regulation</keyword>
<dbReference type="InterPro" id="IPR000847">
    <property type="entry name" value="LysR_HTH_N"/>
</dbReference>
<evidence type="ECO:0000256" key="4">
    <source>
        <dbReference type="ARBA" id="ARBA00023163"/>
    </source>
</evidence>
<evidence type="ECO:0000259" key="5">
    <source>
        <dbReference type="PROSITE" id="PS50931"/>
    </source>
</evidence>
<evidence type="ECO:0000313" key="7">
    <source>
        <dbReference type="Proteomes" id="UP000256491"/>
    </source>
</evidence>
<dbReference type="PRINTS" id="PR00039">
    <property type="entry name" value="HTHLYSR"/>
</dbReference>
<dbReference type="EMBL" id="QNUF01000004">
    <property type="protein sequence ID" value="REC77335.1"/>
    <property type="molecule type" value="Genomic_DNA"/>
</dbReference>
<name>A0ABX9IP42_9FLAO</name>
<dbReference type="SUPFAM" id="SSF53850">
    <property type="entry name" value="Periplasmic binding protein-like II"/>
    <property type="match status" value="1"/>
</dbReference>
<organism evidence="6 7">
    <name type="scientific">Chryseobacterium rhizosphaerae</name>
    <dbReference type="NCBI Taxonomy" id="395937"/>
    <lineage>
        <taxon>Bacteria</taxon>
        <taxon>Pseudomonadati</taxon>
        <taxon>Bacteroidota</taxon>
        <taxon>Flavobacteriia</taxon>
        <taxon>Flavobacteriales</taxon>
        <taxon>Weeksellaceae</taxon>
        <taxon>Chryseobacterium group</taxon>
        <taxon>Chryseobacterium</taxon>
    </lineage>
</organism>
<evidence type="ECO:0000256" key="2">
    <source>
        <dbReference type="ARBA" id="ARBA00023015"/>
    </source>
</evidence>
<dbReference type="Gene3D" id="3.40.190.290">
    <property type="match status" value="1"/>
</dbReference>
<reference evidence="6 7" key="1">
    <citation type="journal article" date="2010" name="Syst. Appl. Microbiol.">
        <title>Four new species of Chryseobacterium from the rhizosphere of coastal sand dune plants, Chryseobacterium elymi sp. nov., Chryseobacterium hagamense sp. nov., Chryseobacterium lathyri sp. nov. and Chryseobacterium rhizosphaerae sp. nov.</title>
        <authorList>
            <person name="Cho S.H."/>
            <person name="Lee K.S."/>
            <person name="Shin D.S."/>
            <person name="Han J.H."/>
            <person name="Park K.S."/>
            <person name="Lee C.H."/>
            <person name="Park K.H."/>
            <person name="Kim S.B."/>
        </authorList>
    </citation>
    <scope>NUCLEOTIDE SEQUENCE [LARGE SCALE GENOMIC DNA]</scope>
    <source>
        <strain evidence="6 7">KCTC 22548</strain>
    </source>
</reference>
<accession>A0ABX9IP42</accession>
<dbReference type="RefSeq" id="WP_115917187.1">
    <property type="nucleotide sequence ID" value="NZ_BJYH01000001.1"/>
</dbReference>